<evidence type="ECO:0000256" key="8">
    <source>
        <dbReference type="ARBA" id="ARBA00022989"/>
    </source>
</evidence>
<keyword evidence="11" id="KW-0282">Flagellum</keyword>
<dbReference type="AlphaFoldDB" id="A0A2N5Y6H2"/>
<keyword evidence="12" id="KW-1185">Reference proteome</keyword>
<keyword evidence="11" id="KW-0969">Cilium</keyword>
<evidence type="ECO:0000313" key="12">
    <source>
        <dbReference type="Proteomes" id="UP000234845"/>
    </source>
</evidence>
<dbReference type="EMBL" id="PKLZ01000001">
    <property type="protein sequence ID" value="PLW83969.1"/>
    <property type="molecule type" value="Genomic_DNA"/>
</dbReference>
<evidence type="ECO:0000256" key="1">
    <source>
        <dbReference type="ARBA" id="ARBA00002254"/>
    </source>
</evidence>
<sequence>MADPNEIDDDIVVGKAAAASPGVGKLLVVSLLVSLLMSAGVGAGVYFLLKTEDGDTAEVVAGEDSVKEEKAKGPPIYHKMAEPFIVNLSTPGTRFLQVTVELMTRNTDVVNAVEKHDPLIRNNLLMLLSSQSPESIATVEGKESLRQEALAEIRRVLKNLAEPAGVEDLYFTSLVVQ</sequence>
<comment type="caution">
    <text evidence="11">The sequence shown here is derived from an EMBL/GenBank/DDBJ whole genome shotgun (WGS) entry which is preliminary data.</text>
</comment>
<dbReference type="Pfam" id="PF03748">
    <property type="entry name" value="FliL"/>
    <property type="match status" value="1"/>
</dbReference>
<name>A0A2N5Y6H2_9GAMM</name>
<keyword evidence="10" id="KW-0997">Cell inner membrane</keyword>
<organism evidence="11 12">
    <name type="scientific">Kineobactrum sediminis</name>
    <dbReference type="NCBI Taxonomy" id="1905677"/>
    <lineage>
        <taxon>Bacteria</taxon>
        <taxon>Pseudomonadati</taxon>
        <taxon>Pseudomonadota</taxon>
        <taxon>Gammaproteobacteria</taxon>
        <taxon>Cellvibrionales</taxon>
        <taxon>Halieaceae</taxon>
        <taxon>Kineobactrum</taxon>
    </lineage>
</organism>
<dbReference type="PANTHER" id="PTHR35091">
    <property type="entry name" value="FLAGELLAR PROTEIN FLIL"/>
    <property type="match status" value="1"/>
</dbReference>
<keyword evidence="4" id="KW-1003">Cell membrane</keyword>
<evidence type="ECO:0000256" key="9">
    <source>
        <dbReference type="ARBA" id="ARBA00023136"/>
    </source>
</evidence>
<dbReference type="GO" id="GO:0005886">
    <property type="term" value="C:plasma membrane"/>
    <property type="evidence" value="ECO:0007669"/>
    <property type="project" value="UniProtKB-SubCell"/>
</dbReference>
<dbReference type="GO" id="GO:0006935">
    <property type="term" value="P:chemotaxis"/>
    <property type="evidence" value="ECO:0007669"/>
    <property type="project" value="UniProtKB-KW"/>
</dbReference>
<dbReference type="InterPro" id="IPR005503">
    <property type="entry name" value="FliL"/>
</dbReference>
<evidence type="ECO:0000256" key="4">
    <source>
        <dbReference type="ARBA" id="ARBA00022475"/>
    </source>
</evidence>
<dbReference type="PANTHER" id="PTHR35091:SF2">
    <property type="entry name" value="FLAGELLAR PROTEIN FLIL"/>
    <property type="match status" value="1"/>
</dbReference>
<keyword evidence="7 10" id="KW-0283">Flagellar rotation</keyword>
<comment type="similarity">
    <text evidence="3 10">Belongs to the FliL family.</text>
</comment>
<protein>
    <recommendedName>
        <fullName evidence="10">Flagellar protein FliL</fullName>
    </recommendedName>
</protein>
<dbReference type="OrthoDB" id="5616092at2"/>
<comment type="function">
    <text evidence="1 10">Controls the rotational direction of flagella during chemotaxis.</text>
</comment>
<evidence type="ECO:0000256" key="5">
    <source>
        <dbReference type="ARBA" id="ARBA00022500"/>
    </source>
</evidence>
<evidence type="ECO:0000313" key="11">
    <source>
        <dbReference type="EMBL" id="PLW83969.1"/>
    </source>
</evidence>
<keyword evidence="11" id="KW-0966">Cell projection</keyword>
<evidence type="ECO:0000256" key="10">
    <source>
        <dbReference type="RuleBase" id="RU364125"/>
    </source>
</evidence>
<evidence type="ECO:0000256" key="2">
    <source>
        <dbReference type="ARBA" id="ARBA00004162"/>
    </source>
</evidence>
<gene>
    <name evidence="11" type="ORF">CWI75_01040</name>
</gene>
<keyword evidence="5 10" id="KW-0145">Chemotaxis</keyword>
<keyword evidence="6 10" id="KW-0812">Transmembrane</keyword>
<keyword evidence="9 10" id="KW-0472">Membrane</keyword>
<dbReference type="GO" id="GO:0071978">
    <property type="term" value="P:bacterial-type flagellum-dependent swarming motility"/>
    <property type="evidence" value="ECO:0007669"/>
    <property type="project" value="TreeGrafter"/>
</dbReference>
<reference evidence="12" key="1">
    <citation type="submission" date="2017-11" db="EMBL/GenBank/DDBJ databases">
        <title>The draft genome sequence of Chromatocurvus sp. F02.</title>
        <authorList>
            <person name="Du Z.-J."/>
            <person name="Chang Y.-Q."/>
        </authorList>
    </citation>
    <scope>NUCLEOTIDE SEQUENCE [LARGE SCALE GENOMIC DNA]</scope>
    <source>
        <strain evidence="12">F02</strain>
    </source>
</reference>
<dbReference type="Proteomes" id="UP000234845">
    <property type="component" value="Unassembled WGS sequence"/>
</dbReference>
<dbReference type="GO" id="GO:0009425">
    <property type="term" value="C:bacterial-type flagellum basal body"/>
    <property type="evidence" value="ECO:0007669"/>
    <property type="project" value="InterPro"/>
</dbReference>
<keyword evidence="8 10" id="KW-1133">Transmembrane helix</keyword>
<evidence type="ECO:0000256" key="6">
    <source>
        <dbReference type="ARBA" id="ARBA00022692"/>
    </source>
</evidence>
<dbReference type="RefSeq" id="WP_101519606.1">
    <property type="nucleotide sequence ID" value="NZ_PKLZ01000001.1"/>
</dbReference>
<comment type="subcellular location">
    <subcellularLocation>
        <location evidence="10">Cell inner membrane</location>
    </subcellularLocation>
    <subcellularLocation>
        <location evidence="2">Cell membrane</location>
        <topology evidence="2">Single-pass membrane protein</topology>
    </subcellularLocation>
</comment>
<proteinExistence type="inferred from homology"/>
<feature type="transmembrane region" description="Helical" evidence="10">
    <location>
        <begin position="26"/>
        <end position="49"/>
    </location>
</feature>
<evidence type="ECO:0000256" key="3">
    <source>
        <dbReference type="ARBA" id="ARBA00008281"/>
    </source>
</evidence>
<evidence type="ECO:0000256" key="7">
    <source>
        <dbReference type="ARBA" id="ARBA00022779"/>
    </source>
</evidence>
<accession>A0A2N5Y6H2</accession>